<dbReference type="RefSeq" id="XP_005710646.1">
    <property type="nucleotide sequence ID" value="XM_005710589.1"/>
</dbReference>
<dbReference type="KEGG" id="ccp:CHC_T00000719001"/>
<dbReference type="Gramene" id="CDF40352">
    <property type="protein sequence ID" value="CDF40352"/>
    <property type="gene ID" value="CHC_T00000719001"/>
</dbReference>
<sequence>MPHKVCAKSPTYSKFLPEARAFFYHKYWAAHGMYSEHDSRHRSRAISSFHRYRDSWASTLRIPGVPPRGILPRLHEHELTIAIHARRGDFFKVGRPMVPVATFSRVLRQVMAEIQEHNKTFARMPIAVHIYSEGNPKKGYKGDVGHDIKRLNSDFHDADGKVLDVVAVTEIFNDKKQDDLGIVFRNRLRVVLHVSQDTVESLHEMIAADLFLGSMSGMSLHLVGSLNRGAMQLLPTRIEHTDEWRGHVKFDPRTGHIGKKELKGMRRYWREYSDANEKSAKRALDMWMNGKQC</sequence>
<evidence type="ECO:0000313" key="2">
    <source>
        <dbReference type="Proteomes" id="UP000012073"/>
    </source>
</evidence>
<gene>
    <name evidence="1" type="ORF">CHC_T00000719001</name>
</gene>
<name>R7QPD3_CHOCR</name>
<keyword evidence="2" id="KW-1185">Reference proteome</keyword>
<dbReference type="PhylomeDB" id="R7QPD3"/>
<evidence type="ECO:0000313" key="1">
    <source>
        <dbReference type="EMBL" id="CDF40352.1"/>
    </source>
</evidence>
<dbReference type="AlphaFoldDB" id="R7QPD3"/>
<organism evidence="1 2">
    <name type="scientific">Chondrus crispus</name>
    <name type="common">Carrageen Irish moss</name>
    <name type="synonym">Polymorpha crispa</name>
    <dbReference type="NCBI Taxonomy" id="2769"/>
    <lineage>
        <taxon>Eukaryota</taxon>
        <taxon>Rhodophyta</taxon>
        <taxon>Florideophyceae</taxon>
        <taxon>Rhodymeniophycidae</taxon>
        <taxon>Gigartinales</taxon>
        <taxon>Gigartinaceae</taxon>
        <taxon>Chondrus</taxon>
    </lineage>
</organism>
<dbReference type="GeneID" id="17318360"/>
<proteinExistence type="predicted"/>
<reference evidence="2" key="1">
    <citation type="journal article" date="2013" name="Proc. Natl. Acad. Sci. U.S.A.">
        <title>Genome structure and metabolic features in the red seaweed Chondrus crispus shed light on evolution of the Archaeplastida.</title>
        <authorList>
            <person name="Collen J."/>
            <person name="Porcel B."/>
            <person name="Carre W."/>
            <person name="Ball S.G."/>
            <person name="Chaparro C."/>
            <person name="Tonon T."/>
            <person name="Barbeyron T."/>
            <person name="Michel G."/>
            <person name="Noel B."/>
            <person name="Valentin K."/>
            <person name="Elias M."/>
            <person name="Artiguenave F."/>
            <person name="Arun A."/>
            <person name="Aury J.M."/>
            <person name="Barbosa-Neto J.F."/>
            <person name="Bothwell J.H."/>
            <person name="Bouget F.Y."/>
            <person name="Brillet L."/>
            <person name="Cabello-Hurtado F."/>
            <person name="Capella-Gutierrez S."/>
            <person name="Charrier B."/>
            <person name="Cladiere L."/>
            <person name="Cock J.M."/>
            <person name="Coelho S.M."/>
            <person name="Colleoni C."/>
            <person name="Czjzek M."/>
            <person name="Da Silva C."/>
            <person name="Delage L."/>
            <person name="Denoeud F."/>
            <person name="Deschamps P."/>
            <person name="Dittami S.M."/>
            <person name="Gabaldon T."/>
            <person name="Gachon C.M."/>
            <person name="Groisillier A."/>
            <person name="Herve C."/>
            <person name="Jabbari K."/>
            <person name="Katinka M."/>
            <person name="Kloareg B."/>
            <person name="Kowalczyk N."/>
            <person name="Labadie K."/>
            <person name="Leblanc C."/>
            <person name="Lopez P.J."/>
            <person name="McLachlan D.H."/>
            <person name="Meslet-Cladiere L."/>
            <person name="Moustafa A."/>
            <person name="Nehr Z."/>
            <person name="Nyvall Collen P."/>
            <person name="Panaud O."/>
            <person name="Partensky F."/>
            <person name="Poulain J."/>
            <person name="Rensing S.A."/>
            <person name="Rousvoal S."/>
            <person name="Samson G."/>
            <person name="Symeonidi A."/>
            <person name="Weissenbach J."/>
            <person name="Zambounis A."/>
            <person name="Wincker P."/>
            <person name="Boyen C."/>
        </authorList>
    </citation>
    <scope>NUCLEOTIDE SEQUENCE [LARGE SCALE GENOMIC DNA]</scope>
    <source>
        <strain evidence="2">cv. Stackhouse</strain>
    </source>
</reference>
<accession>R7QPD3</accession>
<dbReference type="EMBL" id="HG002158">
    <property type="protein sequence ID" value="CDF40352.1"/>
    <property type="molecule type" value="Genomic_DNA"/>
</dbReference>
<protein>
    <submittedName>
        <fullName evidence="1">Uncharacterized protein</fullName>
    </submittedName>
</protein>
<dbReference type="Proteomes" id="UP000012073">
    <property type="component" value="Unassembled WGS sequence"/>
</dbReference>